<dbReference type="PANTHER" id="PTHR36766">
    <property type="entry name" value="PLANT BROAD-SPECTRUM MILDEW RESISTANCE PROTEIN RPW8"/>
    <property type="match status" value="1"/>
</dbReference>
<dbReference type="KEGG" id="aprc:113874250"/>
<dbReference type="RefSeq" id="XP_027368283.1">
    <property type="nucleotide sequence ID" value="XM_027512482.1"/>
</dbReference>
<reference evidence="4" key="2">
    <citation type="submission" date="2025-08" db="UniProtKB">
        <authorList>
            <consortium name="RefSeq"/>
        </authorList>
    </citation>
    <scope>IDENTIFICATION</scope>
    <source>
        <tissue evidence="4">Young leaves</tissue>
    </source>
</reference>
<keyword evidence="1" id="KW-0611">Plant defense</keyword>
<evidence type="ECO:0000313" key="4">
    <source>
        <dbReference type="RefSeq" id="XP_027368283.1"/>
    </source>
</evidence>
<evidence type="ECO:0000313" key="3">
    <source>
        <dbReference type="Proteomes" id="UP000694853"/>
    </source>
</evidence>
<dbReference type="Proteomes" id="UP000694853">
    <property type="component" value="Unplaced"/>
</dbReference>
<evidence type="ECO:0000256" key="1">
    <source>
        <dbReference type="ARBA" id="ARBA00022821"/>
    </source>
</evidence>
<accession>A0A8B8MK51</accession>
<dbReference type="GO" id="GO:0006952">
    <property type="term" value="P:defense response"/>
    <property type="evidence" value="ECO:0007669"/>
    <property type="project" value="UniProtKB-KW"/>
</dbReference>
<feature type="domain" description="NB-ARC" evidence="2">
    <location>
        <begin position="28"/>
        <end position="121"/>
    </location>
</feature>
<protein>
    <submittedName>
        <fullName evidence="4">Disease resistance protein RPP13-like</fullName>
    </submittedName>
</protein>
<dbReference type="PANTHER" id="PTHR36766:SF44">
    <property type="entry name" value="NBS-CODING RESISTANCE GENE ANALOG"/>
    <property type="match status" value="1"/>
</dbReference>
<dbReference type="PRINTS" id="PR00364">
    <property type="entry name" value="DISEASERSIST"/>
</dbReference>
<evidence type="ECO:0000259" key="2">
    <source>
        <dbReference type="Pfam" id="PF00931"/>
    </source>
</evidence>
<dbReference type="Gene3D" id="1.10.8.430">
    <property type="entry name" value="Helical domain of apoptotic protease-activating factors"/>
    <property type="match status" value="1"/>
</dbReference>
<name>A0A8B8MK51_ABRPR</name>
<dbReference type="InterPro" id="IPR027417">
    <property type="entry name" value="P-loop_NTPase"/>
</dbReference>
<dbReference type="OrthoDB" id="1751625at2759"/>
<dbReference type="AlphaFoldDB" id="A0A8B8MK51"/>
<dbReference type="Pfam" id="PF00931">
    <property type="entry name" value="NB-ARC"/>
    <property type="match status" value="1"/>
</dbReference>
<keyword evidence="3" id="KW-1185">Reference proteome</keyword>
<dbReference type="Gene3D" id="3.40.50.300">
    <property type="entry name" value="P-loop containing nucleotide triphosphate hydrolases"/>
    <property type="match status" value="1"/>
</dbReference>
<sequence length="148" mass="17336">MLSFLKYFLSTFEYDDLFKKKKDEVEAIVTSEEKLKTKMRECLKGKKYLIVLDDIWQTQVWNNIKDVFLNNDDGSVNSILITSHEIEVANYIETTSPYHLPFFSYEESWQLFSKKVFQGKECPYNLEPLEKSIVESYKGLPLAIVVVA</sequence>
<dbReference type="SUPFAM" id="SSF52540">
    <property type="entry name" value="P-loop containing nucleoside triphosphate hydrolases"/>
    <property type="match status" value="1"/>
</dbReference>
<dbReference type="InterPro" id="IPR002182">
    <property type="entry name" value="NB-ARC"/>
</dbReference>
<gene>
    <name evidence="4" type="primary">LOC113874250</name>
</gene>
<dbReference type="GeneID" id="113874250"/>
<dbReference type="InterPro" id="IPR042197">
    <property type="entry name" value="Apaf_helical"/>
</dbReference>
<proteinExistence type="predicted"/>
<organism evidence="3 4">
    <name type="scientific">Abrus precatorius</name>
    <name type="common">Indian licorice</name>
    <name type="synonym">Glycine abrus</name>
    <dbReference type="NCBI Taxonomy" id="3816"/>
    <lineage>
        <taxon>Eukaryota</taxon>
        <taxon>Viridiplantae</taxon>
        <taxon>Streptophyta</taxon>
        <taxon>Embryophyta</taxon>
        <taxon>Tracheophyta</taxon>
        <taxon>Spermatophyta</taxon>
        <taxon>Magnoliopsida</taxon>
        <taxon>eudicotyledons</taxon>
        <taxon>Gunneridae</taxon>
        <taxon>Pentapetalae</taxon>
        <taxon>rosids</taxon>
        <taxon>fabids</taxon>
        <taxon>Fabales</taxon>
        <taxon>Fabaceae</taxon>
        <taxon>Papilionoideae</taxon>
        <taxon>50 kb inversion clade</taxon>
        <taxon>NPAAA clade</taxon>
        <taxon>indigoferoid/millettioid clade</taxon>
        <taxon>Abreae</taxon>
        <taxon>Abrus</taxon>
    </lineage>
</organism>
<reference evidence="3" key="1">
    <citation type="journal article" date="2019" name="Toxins">
        <title>Detection of Abrin-Like and Prepropulchellin-Like Toxin Genes and Transcripts Using Whole Genome Sequencing and Full-Length Transcript Sequencing of Abrus precatorius.</title>
        <authorList>
            <person name="Hovde B.T."/>
            <person name="Daligault H.E."/>
            <person name="Hanschen E.R."/>
            <person name="Kunde Y.A."/>
            <person name="Johnson M.B."/>
            <person name="Starkenburg S.R."/>
            <person name="Johnson S.L."/>
        </authorList>
    </citation>
    <scope>NUCLEOTIDE SEQUENCE [LARGE SCALE GENOMIC DNA]</scope>
</reference>
<dbReference type="GO" id="GO:0043531">
    <property type="term" value="F:ADP binding"/>
    <property type="evidence" value="ECO:0007669"/>
    <property type="project" value="InterPro"/>
</dbReference>